<evidence type="ECO:0000256" key="1">
    <source>
        <dbReference type="ARBA" id="ARBA00009477"/>
    </source>
</evidence>
<dbReference type="EMBL" id="PDWN01000005">
    <property type="protein sequence ID" value="KAF1695407.1"/>
    <property type="molecule type" value="Genomic_DNA"/>
</dbReference>
<comment type="similarity">
    <text evidence="1">Belongs to the membrane fusion protein (MFP) (TC 8.A.1) family.</text>
</comment>
<dbReference type="SUPFAM" id="SSF111369">
    <property type="entry name" value="HlyD-like secretion proteins"/>
    <property type="match status" value="1"/>
</dbReference>
<accession>A0ABQ6Z982</accession>
<feature type="compositionally biased region" description="Low complexity" evidence="3">
    <location>
        <begin position="341"/>
        <end position="359"/>
    </location>
</feature>
<keyword evidence="8" id="KW-1185">Reference proteome</keyword>
<feature type="coiled-coil region" evidence="2">
    <location>
        <begin position="95"/>
        <end position="129"/>
    </location>
</feature>
<feature type="chain" id="PRO_5045080576" evidence="4">
    <location>
        <begin position="20"/>
        <end position="365"/>
    </location>
</feature>
<dbReference type="Pfam" id="PF25954">
    <property type="entry name" value="Beta-barrel_RND_2"/>
    <property type="match status" value="1"/>
</dbReference>
<proteinExistence type="inferred from homology"/>
<sequence length="365" mass="38812">MASRFLARGLVLVGMVGLAACNRPPEKTGNASPAIPVTTTVVQPVAWSDTVQALGTAQARESVTLTAKVSEIVDQVHFESGQQAQAGQPLVTLRVDAQQAALGEAESTLAEAEQQYQRLQGLAAQQLVARSTLDAQRALREVAAARVRQMKSDIRDRHVRAPFAGVLGIRQVSPGALLTPNAVIATLDDISRMYVDFQVPEAALSAMVPGARVTAGTAAWPGRKFEGEVQTVDARIDPTTRAVTVRAEFDNPERLLRPGMLLDVHLFRPERQALVVPEIAVVQVGRDTFVYRVGQDDKVERAMVTAGVRRDGKVEIVEGLQAGDRIVVDGTGKLRPGVTVAEGGPAAAPEKPAAPAPDADAPKQD</sequence>
<protein>
    <submittedName>
        <fullName evidence="7">Efflux transporter periplasmic adaptor subunit</fullName>
    </submittedName>
</protein>
<dbReference type="PANTHER" id="PTHR30469:SF16">
    <property type="entry name" value="HAE1 FAMILY EFFLUX PUMP MFP COMPONENT"/>
    <property type="match status" value="1"/>
</dbReference>
<dbReference type="PANTHER" id="PTHR30469">
    <property type="entry name" value="MULTIDRUG RESISTANCE PROTEIN MDTA"/>
    <property type="match status" value="1"/>
</dbReference>
<dbReference type="Gene3D" id="2.40.50.100">
    <property type="match status" value="1"/>
</dbReference>
<dbReference type="NCBIfam" id="TIGR01730">
    <property type="entry name" value="RND_mfp"/>
    <property type="match status" value="1"/>
</dbReference>
<gene>
    <name evidence="7" type="ORF">CSC65_06455</name>
</gene>
<evidence type="ECO:0000313" key="8">
    <source>
        <dbReference type="Proteomes" id="UP000788419"/>
    </source>
</evidence>
<organism evidence="7 8">
    <name type="scientific">Pseudoxanthomonas daejeonensis</name>
    <dbReference type="NCBI Taxonomy" id="266062"/>
    <lineage>
        <taxon>Bacteria</taxon>
        <taxon>Pseudomonadati</taxon>
        <taxon>Pseudomonadota</taxon>
        <taxon>Gammaproteobacteria</taxon>
        <taxon>Lysobacterales</taxon>
        <taxon>Lysobacteraceae</taxon>
        <taxon>Pseudoxanthomonas</taxon>
    </lineage>
</organism>
<dbReference type="RefSeq" id="WP_162409664.1">
    <property type="nucleotide sequence ID" value="NZ_PDWN01000005.1"/>
</dbReference>
<dbReference type="Proteomes" id="UP000788419">
    <property type="component" value="Unassembled WGS sequence"/>
</dbReference>
<evidence type="ECO:0000256" key="2">
    <source>
        <dbReference type="SAM" id="Coils"/>
    </source>
</evidence>
<feature type="domain" description="YknX-like C-terminal permuted SH3-like" evidence="6">
    <location>
        <begin position="273"/>
        <end position="341"/>
    </location>
</feature>
<reference evidence="7 8" key="1">
    <citation type="submission" date="2017-10" db="EMBL/GenBank/DDBJ databases">
        <title>Whole genome sequencing of members of genus Pseudoxanthomonas.</title>
        <authorList>
            <person name="Kumar S."/>
            <person name="Bansal K."/>
            <person name="Kaur A."/>
            <person name="Patil P."/>
            <person name="Sharma S."/>
            <person name="Patil P.B."/>
        </authorList>
    </citation>
    <scope>NUCLEOTIDE SEQUENCE [LARGE SCALE GENOMIC DNA]</scope>
    <source>
        <strain evidence="7 8">DSM 17801</strain>
    </source>
</reference>
<name>A0ABQ6Z982_9GAMM</name>
<dbReference type="Gene3D" id="1.10.287.470">
    <property type="entry name" value="Helix hairpin bin"/>
    <property type="match status" value="1"/>
</dbReference>
<dbReference type="InterPro" id="IPR058637">
    <property type="entry name" value="YknX-like_C"/>
</dbReference>
<dbReference type="PROSITE" id="PS51257">
    <property type="entry name" value="PROKAR_LIPOPROTEIN"/>
    <property type="match status" value="1"/>
</dbReference>
<feature type="signal peptide" evidence="4">
    <location>
        <begin position="1"/>
        <end position="19"/>
    </location>
</feature>
<dbReference type="InterPro" id="IPR006143">
    <property type="entry name" value="RND_pump_MFP"/>
</dbReference>
<comment type="caution">
    <text evidence="7">The sequence shown here is derived from an EMBL/GenBank/DDBJ whole genome shotgun (WGS) entry which is preliminary data.</text>
</comment>
<dbReference type="InterPro" id="IPR058792">
    <property type="entry name" value="Beta-barrel_RND_2"/>
</dbReference>
<evidence type="ECO:0000256" key="4">
    <source>
        <dbReference type="SAM" id="SignalP"/>
    </source>
</evidence>
<evidence type="ECO:0000313" key="7">
    <source>
        <dbReference type="EMBL" id="KAF1695407.1"/>
    </source>
</evidence>
<evidence type="ECO:0000259" key="5">
    <source>
        <dbReference type="Pfam" id="PF25954"/>
    </source>
</evidence>
<evidence type="ECO:0000256" key="3">
    <source>
        <dbReference type="SAM" id="MobiDB-lite"/>
    </source>
</evidence>
<dbReference type="Gene3D" id="2.40.420.20">
    <property type="match status" value="1"/>
</dbReference>
<dbReference type="Pfam" id="PF25989">
    <property type="entry name" value="YknX_C"/>
    <property type="match status" value="1"/>
</dbReference>
<keyword evidence="4" id="KW-0732">Signal</keyword>
<dbReference type="Gene3D" id="2.40.30.170">
    <property type="match status" value="1"/>
</dbReference>
<keyword evidence="2" id="KW-0175">Coiled coil</keyword>
<evidence type="ECO:0000259" key="6">
    <source>
        <dbReference type="Pfam" id="PF25989"/>
    </source>
</evidence>
<feature type="domain" description="CusB-like beta-barrel" evidence="5">
    <location>
        <begin position="195"/>
        <end position="266"/>
    </location>
</feature>
<feature type="region of interest" description="Disordered" evidence="3">
    <location>
        <begin position="337"/>
        <end position="365"/>
    </location>
</feature>